<feature type="compositionally biased region" description="Basic and acidic residues" evidence="1">
    <location>
        <begin position="305"/>
        <end position="322"/>
    </location>
</feature>
<evidence type="ECO:0000256" key="2">
    <source>
        <dbReference type="SAM" id="Phobius"/>
    </source>
</evidence>
<dbReference type="EMBL" id="JAVHNQ010000004">
    <property type="protein sequence ID" value="KAK6349595.1"/>
    <property type="molecule type" value="Genomic_DNA"/>
</dbReference>
<feature type="compositionally biased region" description="Basic residues" evidence="1">
    <location>
        <begin position="491"/>
        <end position="500"/>
    </location>
</feature>
<keyword evidence="2" id="KW-0812">Transmembrane</keyword>
<feature type="region of interest" description="Disordered" evidence="1">
    <location>
        <begin position="486"/>
        <end position="517"/>
    </location>
</feature>
<evidence type="ECO:0000313" key="3">
    <source>
        <dbReference type="EMBL" id="KAK6349595.1"/>
    </source>
</evidence>
<name>A0AAV9UUL7_9PEZI</name>
<gene>
    <name evidence="3" type="ORF">TWF696_005879</name>
</gene>
<keyword evidence="2" id="KW-0472">Membrane</keyword>
<protein>
    <submittedName>
        <fullName evidence="3">Uncharacterized protein</fullName>
    </submittedName>
</protein>
<dbReference type="Proteomes" id="UP001375240">
    <property type="component" value="Unassembled WGS sequence"/>
</dbReference>
<evidence type="ECO:0000313" key="4">
    <source>
        <dbReference type="Proteomes" id="UP001375240"/>
    </source>
</evidence>
<sequence>MHISYLRPVIFFSLVTTVIAWWQISVNSLLPNIQNSQIKGRPYQREITELRKCYTQPLTRGAGARPIEVEGVIVFNSPPNAPQVQVLMFYQTGPCDLEPYIVVKLNDLPLGLQTISFKSLGIRERPTGFRGYRYTDPEVQPYLAELRGGQNGVWYLNNPSGKYVWLNVVDQAPSTAIDAAVRAGEYHDATVMTSAMLRGYRVYREQIAQQPPRAPISDPFFGDRREGDTFEIMAADFQRALVANQPLAWRQKYNRLNAIATFIFNNWAQVTAGVQGLDTGAPMSVPQIQPQVQEVEEELEESDDERLYKQEPKQELGLKSESDGAISSEIDAEVDDYVKGESEGFYPGGETKEEIRLSDEDEVEEEGNIVPGVKKEEYKVEQEYTDEGEGPYEDEYEEINEYQDEYDVEDDASPTFPPDIVDQFFNTDLNQYTYWTEPPGFDADQVIAEIEELTRLGKAPLPYLDPNANTLVEEVLENVVPRQRLSAADRRARRRTRKPTTRTARPQADENESVAPYDFGEPVNFVIELGPSVEEAVSEGLASPSIEESLSVGEGLGTPARAVSERTDSSGDGLDADSYEPVVGKNLKIN</sequence>
<evidence type="ECO:0000256" key="1">
    <source>
        <dbReference type="SAM" id="MobiDB-lite"/>
    </source>
</evidence>
<keyword evidence="4" id="KW-1185">Reference proteome</keyword>
<reference evidence="3 4" key="1">
    <citation type="submission" date="2019-10" db="EMBL/GenBank/DDBJ databases">
        <authorList>
            <person name="Palmer J.M."/>
        </authorList>
    </citation>
    <scope>NUCLEOTIDE SEQUENCE [LARGE SCALE GENOMIC DNA]</scope>
    <source>
        <strain evidence="3 4">TWF696</strain>
    </source>
</reference>
<accession>A0AAV9UUL7</accession>
<proteinExistence type="predicted"/>
<comment type="caution">
    <text evidence="3">The sequence shown here is derived from an EMBL/GenBank/DDBJ whole genome shotgun (WGS) entry which is preliminary data.</text>
</comment>
<feature type="region of interest" description="Disordered" evidence="1">
    <location>
        <begin position="538"/>
        <end position="590"/>
    </location>
</feature>
<organism evidence="3 4">
    <name type="scientific">Orbilia brochopaga</name>
    <dbReference type="NCBI Taxonomy" id="3140254"/>
    <lineage>
        <taxon>Eukaryota</taxon>
        <taxon>Fungi</taxon>
        <taxon>Dikarya</taxon>
        <taxon>Ascomycota</taxon>
        <taxon>Pezizomycotina</taxon>
        <taxon>Orbiliomycetes</taxon>
        <taxon>Orbiliales</taxon>
        <taxon>Orbiliaceae</taxon>
        <taxon>Orbilia</taxon>
    </lineage>
</organism>
<feature type="region of interest" description="Disordered" evidence="1">
    <location>
        <begin position="300"/>
        <end position="334"/>
    </location>
</feature>
<dbReference type="AlphaFoldDB" id="A0AAV9UUL7"/>
<feature type="transmembrane region" description="Helical" evidence="2">
    <location>
        <begin position="5"/>
        <end position="24"/>
    </location>
</feature>
<keyword evidence="2" id="KW-1133">Transmembrane helix</keyword>